<comment type="caution">
    <text evidence="11">The sequence shown here is derived from an EMBL/GenBank/DDBJ whole genome shotgun (WGS) entry which is preliminary data.</text>
</comment>
<organism evidence="11 12">
    <name type="scientific">Acetivibrio thermocellus AD2</name>
    <dbReference type="NCBI Taxonomy" id="1138384"/>
    <lineage>
        <taxon>Bacteria</taxon>
        <taxon>Bacillati</taxon>
        <taxon>Bacillota</taxon>
        <taxon>Clostridia</taxon>
        <taxon>Eubacteriales</taxon>
        <taxon>Oscillospiraceae</taxon>
        <taxon>Acetivibrio</taxon>
    </lineage>
</organism>
<comment type="function">
    <text evidence="8">Endonuclease that is involved in the suppression of homologous recombination and thus may have a key role in the control of bacterial genetic diversity.</text>
</comment>
<dbReference type="SUPFAM" id="SSF52540">
    <property type="entry name" value="P-loop containing nucleoside triphosphate hydrolases"/>
    <property type="match status" value="1"/>
</dbReference>
<dbReference type="SUPFAM" id="SSF48334">
    <property type="entry name" value="DNA repair protein MutS, domain III"/>
    <property type="match status" value="1"/>
</dbReference>
<dbReference type="SUPFAM" id="SSF160443">
    <property type="entry name" value="SMR domain-like"/>
    <property type="match status" value="1"/>
</dbReference>
<name>A0AB36TG18_ACETH</name>
<dbReference type="GO" id="GO:0043023">
    <property type="term" value="F:ribosomal large subunit binding"/>
    <property type="evidence" value="ECO:0007669"/>
    <property type="project" value="UniProtKB-UniRule"/>
</dbReference>
<keyword evidence="6 8" id="KW-0694">RNA-binding</keyword>
<dbReference type="HAMAP" id="MF_00092">
    <property type="entry name" value="MutS2"/>
    <property type="match status" value="1"/>
</dbReference>
<dbReference type="Pfam" id="PF01713">
    <property type="entry name" value="Smr"/>
    <property type="match status" value="1"/>
</dbReference>
<dbReference type="GO" id="GO:0006298">
    <property type="term" value="P:mismatch repair"/>
    <property type="evidence" value="ECO:0007669"/>
    <property type="project" value="InterPro"/>
</dbReference>
<feature type="domain" description="Smr" evidence="10">
    <location>
        <begin position="718"/>
        <end position="793"/>
    </location>
</feature>
<evidence type="ECO:0000256" key="1">
    <source>
        <dbReference type="ARBA" id="ARBA00022722"/>
    </source>
</evidence>
<dbReference type="GO" id="GO:0030983">
    <property type="term" value="F:mismatched DNA binding"/>
    <property type="evidence" value="ECO:0007669"/>
    <property type="project" value="InterPro"/>
</dbReference>
<dbReference type="InterPro" id="IPR036063">
    <property type="entry name" value="Smr_dom_sf"/>
</dbReference>
<dbReference type="RefSeq" id="WP_003515583.1">
    <property type="nucleotide sequence ID" value="NZ_CP013828.1"/>
</dbReference>
<dbReference type="SMART" id="SM00534">
    <property type="entry name" value="MUTSac"/>
    <property type="match status" value="1"/>
</dbReference>
<dbReference type="FunFam" id="3.40.50.300:FF:000830">
    <property type="entry name" value="Endonuclease MutS2"/>
    <property type="match status" value="1"/>
</dbReference>
<comment type="subunit">
    <text evidence="8">Homodimer. Binds to stalled ribosomes, contacting rRNA.</text>
</comment>
<keyword evidence="4 8" id="KW-0378">Hydrolase</keyword>
<dbReference type="Gene3D" id="3.30.1370.110">
    <property type="match status" value="1"/>
</dbReference>
<keyword evidence="3 8" id="KW-0547">Nucleotide-binding</keyword>
<dbReference type="GO" id="GO:0019843">
    <property type="term" value="F:rRNA binding"/>
    <property type="evidence" value="ECO:0007669"/>
    <property type="project" value="UniProtKB-UniRule"/>
</dbReference>
<dbReference type="AlphaFoldDB" id="A0AB36TG18"/>
<dbReference type="InterPro" id="IPR002625">
    <property type="entry name" value="Smr_dom"/>
</dbReference>
<dbReference type="EMBL" id="PDBW01000001">
    <property type="protein sequence ID" value="PFH02480.1"/>
    <property type="molecule type" value="Genomic_DNA"/>
</dbReference>
<dbReference type="Gene3D" id="3.40.50.300">
    <property type="entry name" value="P-loop containing nucleotide triphosphate hydrolases"/>
    <property type="match status" value="1"/>
</dbReference>
<keyword evidence="1 8" id="KW-0540">Nuclease</keyword>
<comment type="similarity">
    <text evidence="8">Belongs to the DNA mismatch repair MutS family. MutS2 subfamily.</text>
</comment>
<dbReference type="InterPro" id="IPR007696">
    <property type="entry name" value="DNA_mismatch_repair_MutS_core"/>
</dbReference>
<dbReference type="EC" id="3.6.4.-" evidence="8"/>
<evidence type="ECO:0000259" key="10">
    <source>
        <dbReference type="PROSITE" id="PS50828"/>
    </source>
</evidence>
<dbReference type="Pfam" id="PF00488">
    <property type="entry name" value="MutS_V"/>
    <property type="match status" value="1"/>
</dbReference>
<dbReference type="PROSITE" id="PS50828">
    <property type="entry name" value="SMR"/>
    <property type="match status" value="1"/>
</dbReference>
<evidence type="ECO:0000256" key="3">
    <source>
        <dbReference type="ARBA" id="ARBA00022741"/>
    </source>
</evidence>
<evidence type="ECO:0000313" key="12">
    <source>
        <dbReference type="Proteomes" id="UP000223596"/>
    </source>
</evidence>
<dbReference type="NCBIfam" id="TIGR01069">
    <property type="entry name" value="mutS2"/>
    <property type="match status" value="1"/>
</dbReference>
<dbReference type="CDD" id="cd06503">
    <property type="entry name" value="ATP-synt_Fo_b"/>
    <property type="match status" value="1"/>
</dbReference>
<keyword evidence="7 8" id="KW-0238">DNA-binding</keyword>
<dbReference type="GO" id="GO:0004519">
    <property type="term" value="F:endonuclease activity"/>
    <property type="evidence" value="ECO:0007669"/>
    <property type="project" value="UniProtKB-UniRule"/>
</dbReference>
<evidence type="ECO:0000313" key="11">
    <source>
        <dbReference type="EMBL" id="PFH02480.1"/>
    </source>
</evidence>
<dbReference type="GO" id="GO:0005524">
    <property type="term" value="F:ATP binding"/>
    <property type="evidence" value="ECO:0007669"/>
    <property type="project" value="UniProtKB-UniRule"/>
</dbReference>
<evidence type="ECO:0000256" key="4">
    <source>
        <dbReference type="ARBA" id="ARBA00022801"/>
    </source>
</evidence>
<proteinExistence type="inferred from homology"/>
<dbReference type="CDD" id="cd03280">
    <property type="entry name" value="ABC_MutS2"/>
    <property type="match status" value="1"/>
</dbReference>
<keyword evidence="5 8" id="KW-0067">ATP-binding</keyword>
<feature type="binding site" evidence="8">
    <location>
        <begin position="335"/>
        <end position="342"/>
    </location>
    <ligand>
        <name>ATP</name>
        <dbReference type="ChEBI" id="CHEBI:30616"/>
    </ligand>
</feature>
<dbReference type="PIRSF" id="PIRSF005814">
    <property type="entry name" value="MutS_YshD"/>
    <property type="match status" value="1"/>
</dbReference>
<feature type="coiled-coil region" evidence="9">
    <location>
        <begin position="523"/>
        <end position="627"/>
    </location>
</feature>
<keyword evidence="8" id="KW-0255">Endonuclease</keyword>
<dbReference type="GO" id="GO:0016887">
    <property type="term" value="F:ATP hydrolysis activity"/>
    <property type="evidence" value="ECO:0007669"/>
    <property type="project" value="InterPro"/>
</dbReference>
<dbReference type="SMART" id="SM00463">
    <property type="entry name" value="SMR"/>
    <property type="match status" value="1"/>
</dbReference>
<evidence type="ECO:0000256" key="7">
    <source>
        <dbReference type="ARBA" id="ARBA00023125"/>
    </source>
</evidence>
<dbReference type="PROSITE" id="PS00486">
    <property type="entry name" value="DNA_MISMATCH_REPAIR_2"/>
    <property type="match status" value="1"/>
</dbReference>
<evidence type="ECO:0000256" key="6">
    <source>
        <dbReference type="ARBA" id="ARBA00022884"/>
    </source>
</evidence>
<dbReference type="EC" id="3.1.-.-" evidence="8"/>
<dbReference type="InterPro" id="IPR045076">
    <property type="entry name" value="MutS"/>
</dbReference>
<gene>
    <name evidence="8" type="primary">mutS2</name>
    <name evidence="8" type="synonym">rqcU</name>
    <name evidence="11" type="ORF">M972_111258</name>
</gene>
<keyword evidence="2 8" id="KW-0699">rRNA-binding</keyword>
<dbReference type="InterPro" id="IPR027417">
    <property type="entry name" value="P-loop_NTPase"/>
</dbReference>
<dbReference type="InterPro" id="IPR046893">
    <property type="entry name" value="MSSS"/>
</dbReference>
<dbReference type="GO" id="GO:0072344">
    <property type="term" value="P:rescue of stalled ribosome"/>
    <property type="evidence" value="ECO:0007669"/>
    <property type="project" value="UniProtKB-UniRule"/>
</dbReference>
<dbReference type="PANTHER" id="PTHR48466">
    <property type="entry name" value="OS10G0509000 PROTEIN-RELATED"/>
    <property type="match status" value="1"/>
</dbReference>
<evidence type="ECO:0000256" key="2">
    <source>
        <dbReference type="ARBA" id="ARBA00022730"/>
    </source>
</evidence>
<dbReference type="GO" id="GO:0045910">
    <property type="term" value="P:negative regulation of DNA recombination"/>
    <property type="evidence" value="ECO:0007669"/>
    <property type="project" value="InterPro"/>
</dbReference>
<dbReference type="InterPro" id="IPR000432">
    <property type="entry name" value="DNA_mismatch_repair_MutS_C"/>
</dbReference>
<dbReference type="InterPro" id="IPR005747">
    <property type="entry name" value="MutS2"/>
</dbReference>
<protein>
    <recommendedName>
        <fullName evidence="8">Endonuclease MutS2</fullName>
        <ecNumber evidence="8">3.1.-.-</ecNumber>
    </recommendedName>
    <alternativeName>
        <fullName evidence="8">Ribosome-associated protein quality control-upstream factor</fullName>
        <shortName evidence="8">RQC-upstream factor</shortName>
        <shortName evidence="8">RqcU</shortName>
        <ecNumber evidence="8">3.6.4.-</ecNumber>
    </alternativeName>
</protein>
<dbReference type="SMART" id="SM00533">
    <property type="entry name" value="MUTSd"/>
    <property type="match status" value="1"/>
</dbReference>
<dbReference type="Proteomes" id="UP000223596">
    <property type="component" value="Unassembled WGS sequence"/>
</dbReference>
<reference evidence="11 12" key="1">
    <citation type="submission" date="2017-09" db="EMBL/GenBank/DDBJ databases">
        <title>Evaluation of Pacific Biosciences Sequencing Technology to Finishing C. thermocellum Genome Sequences.</title>
        <authorList>
            <person name="Brown S."/>
        </authorList>
    </citation>
    <scope>NUCLEOTIDE SEQUENCE [LARGE SCALE GENOMIC DNA]</scope>
    <source>
        <strain evidence="11 12">AD2</strain>
    </source>
</reference>
<keyword evidence="9" id="KW-0175">Coiled coil</keyword>
<dbReference type="PANTHER" id="PTHR48466:SF2">
    <property type="entry name" value="OS10G0509000 PROTEIN"/>
    <property type="match status" value="1"/>
</dbReference>
<accession>A0AB36TG18</accession>
<evidence type="ECO:0000256" key="5">
    <source>
        <dbReference type="ARBA" id="ARBA00022840"/>
    </source>
</evidence>
<dbReference type="Pfam" id="PF20297">
    <property type="entry name" value="MSSS"/>
    <property type="match status" value="1"/>
</dbReference>
<evidence type="ECO:0000256" key="9">
    <source>
        <dbReference type="SAM" id="Coils"/>
    </source>
</evidence>
<comment type="function">
    <text evidence="8">Acts as a ribosome collision sensor, splitting the ribosome into its 2 subunits. Detects stalled/collided 70S ribosomes which it binds and splits by an ATP-hydrolysis driven conformational change. Acts upstream of the ribosome quality control system (RQC), a ribosome-associated complex that mediates the extraction of incompletely synthesized nascent chains from stalled ribosomes and their subsequent degradation. Probably generates substrates for RQC.</text>
</comment>
<evidence type="ECO:0000256" key="8">
    <source>
        <dbReference type="HAMAP-Rule" id="MF_00092"/>
    </source>
</evidence>
<dbReference type="GO" id="GO:0140664">
    <property type="term" value="F:ATP-dependent DNA damage sensor activity"/>
    <property type="evidence" value="ECO:0007669"/>
    <property type="project" value="InterPro"/>
</dbReference>
<dbReference type="InterPro" id="IPR036187">
    <property type="entry name" value="DNA_mismatch_repair_MutS_sf"/>
</dbReference>
<sequence length="793" mass="88677">MNEKTLKILEFNKIIDKLVSLATSSLGKELAEKLVPDTDLNRVERAQKETSDAVAFIARRGTPPMGGIHDIRDSLKRVEIGAILNPGELLKTADVLRAVRNLKSYASNDRIKTDEDNIVSELIGCLESNKRIEDRIYMSILSEDEIADNASPTLANIRRQIRNAQESIKDKLNDIIRSSRYQKYIQEPIVTLRGDRYVIPVKQEYRTEIPGLIHDSSASGATIFIEPMAVVEANNHIRELKIKEQAEIEKILGELTGEIRGIVDSLKSNVSILGRLDFIFAKARLSLDYNCVCPVLNDEHKILIKKGRHPLLDKKTVVPIDFWIGEDFNTLVVTGPNTGGKTVTLKTVGLFTLMTQAGLHIPANEGTKMSIFKKVYADIGDEQSIEQSLSTFSSHMKNIVGILKDVDEDSLVLFDELGAGTDPTEGAALAMSILEYLRNKGSTTVATTHYSQLKAYAVTTKFVENACCEFNVETLRPTYRLLIGVPGKSNAFAISKRLGLFDDIIEKAKEFLTQDDIKFEDMLMSIEKNLNQSENEKMKAESYRLEAEKLKKELEEQKRKLAENRERLIQEARAEARKILLEARKEAEEIISKMRRLEQEVHNAQRQKEAEELRLKLKRKVDSIEETLELPLAPKNALVKPPENLKPGDSVLIVNLDQKGTIITPPDKDGEVVVQAGIMKINVHISNLKLVDEQKIVLSNSGIGKIGMSKAKSISTEIDVRGYNLEEAIESVDKYLDDAYLSGLTEVSIIHGKGTGVLRSGIQKFLKSDSRVKSFRLGKYGEGESGVTIVELR</sequence>